<feature type="transmembrane region" description="Helical" evidence="1">
    <location>
        <begin position="50"/>
        <end position="69"/>
    </location>
</feature>
<dbReference type="Pfam" id="PF14158">
    <property type="entry name" value="YndJ"/>
    <property type="match status" value="1"/>
</dbReference>
<feature type="transmembrane region" description="Helical" evidence="1">
    <location>
        <begin position="145"/>
        <end position="169"/>
    </location>
</feature>
<comment type="caution">
    <text evidence="2">The sequence shown here is derived from an EMBL/GenBank/DDBJ whole genome shotgun (WGS) entry which is preliminary data.</text>
</comment>
<feature type="transmembrane region" description="Helical" evidence="1">
    <location>
        <begin position="271"/>
        <end position="291"/>
    </location>
</feature>
<keyword evidence="1" id="KW-0472">Membrane</keyword>
<keyword evidence="1" id="KW-0812">Transmembrane</keyword>
<feature type="transmembrane region" description="Helical" evidence="1">
    <location>
        <begin position="181"/>
        <end position="199"/>
    </location>
</feature>
<feature type="transmembrane region" description="Helical" evidence="1">
    <location>
        <begin position="7"/>
        <end position="30"/>
    </location>
</feature>
<feature type="transmembrane region" description="Helical" evidence="1">
    <location>
        <begin position="236"/>
        <end position="259"/>
    </location>
</feature>
<name>A0A8J3SD54_9ACTN</name>
<reference evidence="2 3" key="1">
    <citation type="submission" date="2021-01" db="EMBL/GenBank/DDBJ databases">
        <title>Whole genome shotgun sequence of Planobispora siamensis NBRC 107568.</title>
        <authorList>
            <person name="Komaki H."/>
            <person name="Tamura T."/>
        </authorList>
    </citation>
    <scope>NUCLEOTIDE SEQUENCE [LARGE SCALE GENOMIC DNA]</scope>
    <source>
        <strain evidence="2 3">NBRC 107568</strain>
    </source>
</reference>
<protein>
    <recommendedName>
        <fullName evidence="4">YndJ-like protein</fullName>
    </recommendedName>
</protein>
<evidence type="ECO:0008006" key="4">
    <source>
        <dbReference type="Google" id="ProtNLM"/>
    </source>
</evidence>
<keyword evidence="3" id="KW-1185">Reference proteome</keyword>
<evidence type="ECO:0000313" key="3">
    <source>
        <dbReference type="Proteomes" id="UP000619788"/>
    </source>
</evidence>
<feature type="transmembrane region" description="Helical" evidence="1">
    <location>
        <begin position="205"/>
        <end position="224"/>
    </location>
</feature>
<sequence>MRPLLDAVLTIGMLVVVPAGLRLLRVPPWLPPVWWAGALPGAASLWLERGPWAAAAASVYALATVCLAVQAPIRLWSRYSPASTSPSRVPGAADPSGSPVALRAPARRLPAPVEVAVLTAMVTPAVGAVALVAERAGHPLWGFSLKILALTVAHFHFAGFAAALVAGLTCRAAGDGPLTRAAALSVPGGTLLVLGGYFAGDWAELAGAAVLTAGMWLVSLLTLAEVRRGGHDRLNGVLLTVASAVLVVSMLLAMSWALGQAAGLPHPPLDWMIATHGLANALGFALCAIAARLRLRPEPL</sequence>
<evidence type="ECO:0000256" key="1">
    <source>
        <dbReference type="SAM" id="Phobius"/>
    </source>
</evidence>
<dbReference type="EMBL" id="BOOJ01000010">
    <property type="protein sequence ID" value="GIH90355.1"/>
    <property type="molecule type" value="Genomic_DNA"/>
</dbReference>
<dbReference type="RefSeq" id="WP_204062717.1">
    <property type="nucleotide sequence ID" value="NZ_BOOJ01000010.1"/>
</dbReference>
<evidence type="ECO:0000313" key="2">
    <source>
        <dbReference type="EMBL" id="GIH90355.1"/>
    </source>
</evidence>
<gene>
    <name evidence="2" type="ORF">Psi01_09850</name>
</gene>
<proteinExistence type="predicted"/>
<feature type="transmembrane region" description="Helical" evidence="1">
    <location>
        <begin position="113"/>
        <end position="133"/>
    </location>
</feature>
<dbReference type="AlphaFoldDB" id="A0A8J3SD54"/>
<keyword evidence="1" id="KW-1133">Transmembrane helix</keyword>
<dbReference type="Proteomes" id="UP000619788">
    <property type="component" value="Unassembled WGS sequence"/>
</dbReference>
<accession>A0A8J3SD54</accession>
<dbReference type="InterPro" id="IPR025450">
    <property type="entry name" value="YndJ-like"/>
</dbReference>
<organism evidence="2 3">
    <name type="scientific">Planobispora siamensis</name>
    <dbReference type="NCBI Taxonomy" id="936338"/>
    <lineage>
        <taxon>Bacteria</taxon>
        <taxon>Bacillati</taxon>
        <taxon>Actinomycetota</taxon>
        <taxon>Actinomycetes</taxon>
        <taxon>Streptosporangiales</taxon>
        <taxon>Streptosporangiaceae</taxon>
        <taxon>Planobispora</taxon>
    </lineage>
</organism>